<dbReference type="GO" id="GO:0008484">
    <property type="term" value="F:sulfuric ester hydrolase activity"/>
    <property type="evidence" value="ECO:0007669"/>
    <property type="project" value="InterPro"/>
</dbReference>
<dbReference type="Proteomes" id="UP000054359">
    <property type="component" value="Unassembled WGS sequence"/>
</dbReference>
<dbReference type="PANTHER" id="PTHR10342">
    <property type="entry name" value="ARYLSULFATASE"/>
    <property type="match status" value="1"/>
</dbReference>
<dbReference type="AlphaFoldDB" id="A0A087U934"/>
<dbReference type="InterPro" id="IPR017850">
    <property type="entry name" value="Alkaline_phosphatase_core_sf"/>
</dbReference>
<keyword evidence="9" id="KW-1185">Reference proteome</keyword>
<proteinExistence type="inferred from homology"/>
<evidence type="ECO:0000256" key="4">
    <source>
        <dbReference type="ARBA" id="ARBA00022837"/>
    </source>
</evidence>
<dbReference type="InterPro" id="IPR000917">
    <property type="entry name" value="Sulfatase_N"/>
</dbReference>
<dbReference type="SUPFAM" id="SSF53649">
    <property type="entry name" value="Alkaline phosphatase-like"/>
    <property type="match status" value="1"/>
</dbReference>
<dbReference type="Gene3D" id="3.40.720.10">
    <property type="entry name" value="Alkaline Phosphatase, subunit A"/>
    <property type="match status" value="1"/>
</dbReference>
<dbReference type="OrthoDB" id="6422027at2759"/>
<reference evidence="8 9" key="1">
    <citation type="submission" date="2013-11" db="EMBL/GenBank/DDBJ databases">
        <title>Genome sequencing of Stegodyphus mimosarum.</title>
        <authorList>
            <person name="Bechsgaard J."/>
        </authorList>
    </citation>
    <scope>NUCLEOTIDE SEQUENCE [LARGE SCALE GENOMIC DNA]</scope>
</reference>
<feature type="signal peptide" evidence="6">
    <location>
        <begin position="1"/>
        <end position="24"/>
    </location>
</feature>
<dbReference type="InterPro" id="IPR047115">
    <property type="entry name" value="ARSB"/>
</dbReference>
<evidence type="ECO:0000256" key="1">
    <source>
        <dbReference type="ARBA" id="ARBA00001913"/>
    </source>
</evidence>
<keyword evidence="5" id="KW-0325">Glycoprotein</keyword>
<evidence type="ECO:0000256" key="6">
    <source>
        <dbReference type="SAM" id="SignalP"/>
    </source>
</evidence>
<gene>
    <name evidence="8" type="ORF">X975_10360</name>
</gene>
<dbReference type="PANTHER" id="PTHR10342:SF274">
    <property type="entry name" value="ARYLSULFATASE B"/>
    <property type="match status" value="1"/>
</dbReference>
<name>A0A087U934_STEMI</name>
<comment type="cofactor">
    <cofactor evidence="1">
        <name>Ca(2+)</name>
        <dbReference type="ChEBI" id="CHEBI:29108"/>
    </cofactor>
</comment>
<keyword evidence="3" id="KW-0479">Metal-binding</keyword>
<dbReference type="GO" id="GO:0046872">
    <property type="term" value="F:metal ion binding"/>
    <property type="evidence" value="ECO:0007669"/>
    <property type="project" value="UniProtKB-KW"/>
</dbReference>
<accession>A0A087U934</accession>
<sequence length="76" mass="8327">MSQACKSALYGLAALLNVITCISAAERPHIIFIVADDLGWNDVGWNNPEMQTPHIDELAKNGIIMNQSYVQPICTP</sequence>
<evidence type="ECO:0000313" key="8">
    <source>
        <dbReference type="EMBL" id="KFM73873.1"/>
    </source>
</evidence>
<evidence type="ECO:0000256" key="2">
    <source>
        <dbReference type="ARBA" id="ARBA00008779"/>
    </source>
</evidence>
<keyword evidence="4" id="KW-0106">Calcium</keyword>
<keyword evidence="6" id="KW-0732">Signal</keyword>
<organism evidence="8 9">
    <name type="scientific">Stegodyphus mimosarum</name>
    <name type="common">African social velvet spider</name>
    <dbReference type="NCBI Taxonomy" id="407821"/>
    <lineage>
        <taxon>Eukaryota</taxon>
        <taxon>Metazoa</taxon>
        <taxon>Ecdysozoa</taxon>
        <taxon>Arthropoda</taxon>
        <taxon>Chelicerata</taxon>
        <taxon>Arachnida</taxon>
        <taxon>Araneae</taxon>
        <taxon>Araneomorphae</taxon>
        <taxon>Entelegynae</taxon>
        <taxon>Eresoidea</taxon>
        <taxon>Eresidae</taxon>
        <taxon>Stegodyphus</taxon>
    </lineage>
</organism>
<feature type="domain" description="Sulfatase N-terminal" evidence="7">
    <location>
        <begin position="28"/>
        <end position="76"/>
    </location>
</feature>
<feature type="chain" id="PRO_5001830309" evidence="6">
    <location>
        <begin position="25"/>
        <end position="76"/>
    </location>
</feature>
<comment type="similarity">
    <text evidence="2">Belongs to the sulfatase family.</text>
</comment>
<dbReference type="OMA" id="XHIVFIL"/>
<evidence type="ECO:0000256" key="5">
    <source>
        <dbReference type="ARBA" id="ARBA00023180"/>
    </source>
</evidence>
<dbReference type="EMBL" id="KK118799">
    <property type="protein sequence ID" value="KFM73873.1"/>
    <property type="molecule type" value="Genomic_DNA"/>
</dbReference>
<dbReference type="STRING" id="407821.A0A087U934"/>
<evidence type="ECO:0000313" key="9">
    <source>
        <dbReference type="Proteomes" id="UP000054359"/>
    </source>
</evidence>
<dbReference type="Pfam" id="PF00884">
    <property type="entry name" value="Sulfatase"/>
    <property type="match status" value="1"/>
</dbReference>
<protein>
    <submittedName>
        <fullName evidence="8">Arylsulfatase B</fullName>
    </submittedName>
</protein>
<evidence type="ECO:0000259" key="7">
    <source>
        <dbReference type="Pfam" id="PF00884"/>
    </source>
</evidence>
<evidence type="ECO:0000256" key="3">
    <source>
        <dbReference type="ARBA" id="ARBA00022723"/>
    </source>
</evidence>
<feature type="non-terminal residue" evidence="8">
    <location>
        <position position="76"/>
    </location>
</feature>